<reference evidence="1 2" key="1">
    <citation type="submission" date="2013-01" db="EMBL/GenBank/DDBJ databases">
        <authorList>
            <person name="Harkins D.M."/>
            <person name="Durkin A.S."/>
            <person name="Brinkac L.M."/>
            <person name="Haft D.H."/>
            <person name="Selengut J.D."/>
            <person name="Sanka R."/>
            <person name="DePew J."/>
            <person name="Purushe J."/>
            <person name="Galloway R.L."/>
            <person name="Vinetz J.M."/>
            <person name="Sutton G.G."/>
            <person name="Nierman W.C."/>
            <person name="Fouts D.E."/>
        </authorList>
    </citation>
    <scope>NUCLEOTIDE SEQUENCE [LARGE SCALE GENOMIC DNA]</scope>
    <source>
        <strain evidence="1 2">Sponselee CDC</strain>
    </source>
</reference>
<dbReference type="Proteomes" id="UP000011873">
    <property type="component" value="Unassembled WGS sequence"/>
</dbReference>
<accession>M6BXP3</accession>
<comment type="caution">
    <text evidence="1">The sequence shown here is derived from an EMBL/GenBank/DDBJ whole genome shotgun (WGS) entry which is preliminary data.</text>
</comment>
<evidence type="ECO:0000313" key="2">
    <source>
        <dbReference type="Proteomes" id="UP000011873"/>
    </source>
</evidence>
<proteinExistence type="predicted"/>
<protein>
    <submittedName>
        <fullName evidence="1">Uncharacterized protein</fullName>
    </submittedName>
</protein>
<evidence type="ECO:0000313" key="1">
    <source>
        <dbReference type="EMBL" id="EMJ78620.1"/>
    </source>
</evidence>
<dbReference type="EMBL" id="ANMU01000151">
    <property type="protein sequence ID" value="EMJ78620.1"/>
    <property type="molecule type" value="Genomic_DNA"/>
</dbReference>
<dbReference type="PATRIC" id="fig|1218567.3.peg.3763"/>
<organism evidence="1 2">
    <name type="scientific">Leptospira borgpetersenii serovar Hardjo-bovis str. Sponselee</name>
    <dbReference type="NCBI Taxonomy" id="1303729"/>
    <lineage>
        <taxon>Bacteria</taxon>
        <taxon>Pseudomonadati</taxon>
        <taxon>Spirochaetota</taxon>
        <taxon>Spirochaetia</taxon>
        <taxon>Leptospirales</taxon>
        <taxon>Leptospiraceae</taxon>
        <taxon>Leptospira</taxon>
    </lineage>
</organism>
<dbReference type="AlphaFoldDB" id="M6BXP3"/>
<name>M6BXP3_LEPBO</name>
<sequence length="41" mass="4729">MYPIVNDSKSKYADPDVLKIIENFKTAIKSCKTKFESKCPF</sequence>
<gene>
    <name evidence="1" type="ORF">LEP1GSC016_2733</name>
</gene>